<sequence length="45" mass="5290">LTISFILYVKECGKQWQYLVSWEGFGPQEKSWEPVENLKNCKALV</sequence>
<dbReference type="PROSITE" id="PS50013">
    <property type="entry name" value="CHROMO_2"/>
    <property type="match status" value="1"/>
</dbReference>
<dbReference type="VEuPathDB" id="FungiDB:VP01_12476g1"/>
<feature type="non-terminal residue" evidence="2">
    <location>
        <position position="45"/>
    </location>
</feature>
<feature type="domain" description="Chromo" evidence="1">
    <location>
        <begin position="1"/>
        <end position="45"/>
    </location>
</feature>
<dbReference type="Proteomes" id="UP000037035">
    <property type="component" value="Unassembled WGS sequence"/>
</dbReference>
<dbReference type="Gene3D" id="2.40.50.40">
    <property type="match status" value="1"/>
</dbReference>
<dbReference type="EMBL" id="LAVV01002750">
    <property type="protein sequence ID" value="KNZ62624.1"/>
    <property type="molecule type" value="Genomic_DNA"/>
</dbReference>
<reference evidence="2 3" key="1">
    <citation type="submission" date="2015-08" db="EMBL/GenBank/DDBJ databases">
        <title>Next Generation Sequencing and Analysis of the Genome of Puccinia sorghi L Schw, the Causal Agent of Maize Common Rust.</title>
        <authorList>
            <person name="Rochi L."/>
            <person name="Burguener G."/>
            <person name="Darino M."/>
            <person name="Turjanski A."/>
            <person name="Kreff E."/>
            <person name="Dieguez M.J."/>
            <person name="Sacco F."/>
        </authorList>
    </citation>
    <scope>NUCLEOTIDE SEQUENCE [LARGE SCALE GENOMIC DNA]</scope>
    <source>
        <strain evidence="2 3">RO10H11247</strain>
    </source>
</reference>
<keyword evidence="3" id="KW-1185">Reference proteome</keyword>
<dbReference type="InterPro" id="IPR023780">
    <property type="entry name" value="Chromo_domain"/>
</dbReference>
<gene>
    <name evidence="2" type="ORF">VP01_12476g1</name>
</gene>
<dbReference type="InterPro" id="IPR016197">
    <property type="entry name" value="Chromo-like_dom_sf"/>
</dbReference>
<evidence type="ECO:0000313" key="2">
    <source>
        <dbReference type="EMBL" id="KNZ62624.1"/>
    </source>
</evidence>
<name>A0A0L6VPI8_9BASI</name>
<accession>A0A0L6VPI8</accession>
<comment type="caution">
    <text evidence="2">The sequence shown here is derived from an EMBL/GenBank/DDBJ whole genome shotgun (WGS) entry which is preliminary data.</text>
</comment>
<evidence type="ECO:0000313" key="3">
    <source>
        <dbReference type="Proteomes" id="UP000037035"/>
    </source>
</evidence>
<protein>
    <recommendedName>
        <fullName evidence="1">Chromo domain-containing protein</fullName>
    </recommendedName>
</protein>
<proteinExistence type="predicted"/>
<dbReference type="OrthoDB" id="2507021at2759"/>
<dbReference type="Pfam" id="PF00385">
    <property type="entry name" value="Chromo"/>
    <property type="match status" value="1"/>
</dbReference>
<feature type="non-terminal residue" evidence="2">
    <location>
        <position position="1"/>
    </location>
</feature>
<dbReference type="InterPro" id="IPR000953">
    <property type="entry name" value="Chromo/chromo_shadow_dom"/>
</dbReference>
<evidence type="ECO:0000259" key="1">
    <source>
        <dbReference type="PROSITE" id="PS50013"/>
    </source>
</evidence>
<dbReference type="SUPFAM" id="SSF54160">
    <property type="entry name" value="Chromo domain-like"/>
    <property type="match status" value="1"/>
</dbReference>
<organism evidence="2 3">
    <name type="scientific">Puccinia sorghi</name>
    <dbReference type="NCBI Taxonomy" id="27349"/>
    <lineage>
        <taxon>Eukaryota</taxon>
        <taxon>Fungi</taxon>
        <taxon>Dikarya</taxon>
        <taxon>Basidiomycota</taxon>
        <taxon>Pucciniomycotina</taxon>
        <taxon>Pucciniomycetes</taxon>
        <taxon>Pucciniales</taxon>
        <taxon>Pucciniaceae</taxon>
        <taxon>Puccinia</taxon>
    </lineage>
</organism>
<dbReference type="AlphaFoldDB" id="A0A0L6VPI8"/>
<dbReference type="GO" id="GO:0006338">
    <property type="term" value="P:chromatin remodeling"/>
    <property type="evidence" value="ECO:0007669"/>
    <property type="project" value="UniProtKB-ARBA"/>
</dbReference>